<organism evidence="10 11">
    <name type="scientific">Silurus meridionalis</name>
    <name type="common">Southern catfish</name>
    <name type="synonym">Silurus soldatovi meridionalis</name>
    <dbReference type="NCBI Taxonomy" id="175797"/>
    <lineage>
        <taxon>Eukaryota</taxon>
        <taxon>Metazoa</taxon>
        <taxon>Chordata</taxon>
        <taxon>Craniata</taxon>
        <taxon>Vertebrata</taxon>
        <taxon>Euteleostomi</taxon>
        <taxon>Actinopterygii</taxon>
        <taxon>Neopterygii</taxon>
        <taxon>Teleostei</taxon>
        <taxon>Ostariophysi</taxon>
        <taxon>Siluriformes</taxon>
        <taxon>Siluridae</taxon>
        <taxon>Silurus</taxon>
    </lineage>
</organism>
<feature type="disulfide bond" evidence="8">
    <location>
        <begin position="83"/>
        <end position="98"/>
    </location>
</feature>
<feature type="repeat" description="TNFR-Cys" evidence="8">
    <location>
        <begin position="236"/>
        <end position="276"/>
    </location>
</feature>
<evidence type="ECO:0000256" key="5">
    <source>
        <dbReference type="ARBA" id="ARBA00022737"/>
    </source>
</evidence>
<dbReference type="InterPro" id="IPR048522">
    <property type="entry name" value="Death_3_fish"/>
</dbReference>
<evidence type="ECO:0000256" key="7">
    <source>
        <dbReference type="ARBA" id="ARBA00023180"/>
    </source>
</evidence>
<evidence type="ECO:0000256" key="6">
    <source>
        <dbReference type="ARBA" id="ARBA00023157"/>
    </source>
</evidence>
<gene>
    <name evidence="10" type="ORF">HF521_001712</name>
</gene>
<accession>A0A8T0B766</accession>
<dbReference type="Pfam" id="PF21733">
    <property type="entry name" value="Death_3"/>
    <property type="match status" value="1"/>
</dbReference>
<dbReference type="EMBL" id="JABFDY010000010">
    <property type="protein sequence ID" value="KAF7702429.1"/>
    <property type="molecule type" value="Genomic_DNA"/>
</dbReference>
<reference evidence="10" key="1">
    <citation type="submission" date="2020-08" db="EMBL/GenBank/DDBJ databases">
        <title>Chromosome-level assembly of Southern catfish (Silurus meridionalis) provides insights into visual adaptation to the nocturnal and benthic lifestyles.</title>
        <authorList>
            <person name="Zhang Y."/>
            <person name="Wang D."/>
            <person name="Peng Z."/>
        </authorList>
    </citation>
    <scope>NUCLEOTIDE SEQUENCE</scope>
    <source>
        <strain evidence="10">SWU-2019-XX</strain>
        <tissue evidence="10">Muscle</tissue>
    </source>
</reference>
<feature type="disulfide bond" evidence="8">
    <location>
        <begin position="258"/>
        <end position="276"/>
    </location>
</feature>
<comment type="subcellular location">
    <subcellularLocation>
        <location evidence="1">Secreted</location>
    </subcellularLocation>
</comment>
<evidence type="ECO:0000256" key="1">
    <source>
        <dbReference type="ARBA" id="ARBA00004613"/>
    </source>
</evidence>
<keyword evidence="7" id="KW-0325">Glycoprotein</keyword>
<dbReference type="InterPro" id="IPR001368">
    <property type="entry name" value="TNFR/NGFR_Cys_rich_reg"/>
</dbReference>
<dbReference type="PANTHER" id="PTHR23097">
    <property type="entry name" value="TUMOR NECROSIS FACTOR RECEPTOR SUPERFAMILY MEMBER"/>
    <property type="match status" value="1"/>
</dbReference>
<sequence length="468" mass="53343">MQGNQKAVTQWRQRNAPTGTLAQFIKTAALLFSITASLIHGMSETMYEARASSGRKILCDRCPPGSHMQKHCTETQPTECRRCNEGFYTEHWNYIYDCLPCDWCSQDQVVTQKCTSFTNRVRMQRRFYLDSASAAATCAHTARVKEKGTPHEDTVCELCKNGYHAAGRNAPTGTLAQFIKTAALLFSITASLIHGMSETMYERELPSGRKILCDRCPPGSYMRKHCTETQPTECRRCNEGFYTEHWNYIYDCLPCDWCSQDQVVTQKCTSFTNRVCACKEGFYSYSGVCRPHTVCPHGFGVKEKGTPHEDTVCELCKNGYHAAGEPGNTRCVQNTVCKSEEKLQIHGSNCLDNVCVTCKNIIHQGWVNLTYQCFLEIFKRHNNLKLQQFVNGLDIFDNEQVLHSIPDKDACIHHLHRWFSRASEEQVHKLPDQLQKAGMKNLSQKIRNRIHNIQIQVNLCNNKVSNHI</sequence>
<keyword evidence="3" id="KW-0053">Apoptosis</keyword>
<dbReference type="Gene3D" id="2.10.50.10">
    <property type="entry name" value="Tumor Necrosis Factor Receptor, subunit A, domain 2"/>
    <property type="match status" value="5"/>
</dbReference>
<evidence type="ECO:0000256" key="4">
    <source>
        <dbReference type="ARBA" id="ARBA00022729"/>
    </source>
</evidence>
<dbReference type="InterPro" id="IPR052459">
    <property type="entry name" value="TNFRSF_decoy_receptor"/>
</dbReference>
<keyword evidence="5" id="KW-0677">Repeat</keyword>
<dbReference type="AlphaFoldDB" id="A0A8T0B766"/>
<dbReference type="SUPFAM" id="SSF57586">
    <property type="entry name" value="TNF receptor-like"/>
    <property type="match status" value="3"/>
</dbReference>
<dbReference type="SMART" id="SM00208">
    <property type="entry name" value="TNFR"/>
    <property type="match status" value="5"/>
</dbReference>
<dbReference type="GO" id="GO:0006915">
    <property type="term" value="P:apoptotic process"/>
    <property type="evidence" value="ECO:0007669"/>
    <property type="project" value="UniProtKB-KW"/>
</dbReference>
<feature type="disulfide bond" evidence="8">
    <location>
        <begin position="295"/>
        <end position="313"/>
    </location>
</feature>
<feature type="repeat" description="TNFR-Cys" evidence="8">
    <location>
        <begin position="82"/>
        <end position="121"/>
    </location>
</feature>
<keyword evidence="6 8" id="KW-1015">Disulfide bond</keyword>
<dbReference type="Proteomes" id="UP000606274">
    <property type="component" value="Unassembled WGS sequence"/>
</dbReference>
<name>A0A8T0B766_SILME</name>
<evidence type="ECO:0000259" key="9">
    <source>
        <dbReference type="PROSITE" id="PS50050"/>
    </source>
</evidence>
<feature type="domain" description="TNFR-Cys" evidence="9">
    <location>
        <begin position="82"/>
        <end position="121"/>
    </location>
</feature>
<keyword evidence="11" id="KW-1185">Reference proteome</keyword>
<keyword evidence="2" id="KW-0964">Secreted</keyword>
<feature type="domain" description="TNFR-Cys" evidence="9">
    <location>
        <begin position="277"/>
        <end position="313"/>
    </location>
</feature>
<evidence type="ECO:0000313" key="11">
    <source>
        <dbReference type="Proteomes" id="UP000606274"/>
    </source>
</evidence>
<evidence type="ECO:0000256" key="8">
    <source>
        <dbReference type="PROSITE-ProRule" id="PRU00206"/>
    </source>
</evidence>
<comment type="caution">
    <text evidence="10">The sequence shown here is derived from an EMBL/GenBank/DDBJ whole genome shotgun (WGS) entry which is preliminary data.</text>
</comment>
<evidence type="ECO:0000313" key="10">
    <source>
        <dbReference type="EMBL" id="KAF7702429.1"/>
    </source>
</evidence>
<feature type="domain" description="TNFR-Cys" evidence="9">
    <location>
        <begin position="236"/>
        <end position="276"/>
    </location>
</feature>
<keyword evidence="4" id="KW-0732">Signal</keyword>
<evidence type="ECO:0000256" key="2">
    <source>
        <dbReference type="ARBA" id="ARBA00022525"/>
    </source>
</evidence>
<dbReference type="PANTHER" id="PTHR23097:SF181">
    <property type="entry name" value="CASPASE-8-LIKE"/>
    <property type="match status" value="1"/>
</dbReference>
<comment type="caution">
    <text evidence="8">Lacks conserved residue(s) required for the propagation of feature annotation.</text>
</comment>
<feature type="disulfide bond" evidence="8">
    <location>
        <begin position="101"/>
        <end position="114"/>
    </location>
</feature>
<dbReference type="Pfam" id="PF00020">
    <property type="entry name" value="TNFR_c6"/>
    <property type="match status" value="4"/>
</dbReference>
<dbReference type="PROSITE" id="PS50050">
    <property type="entry name" value="TNFR_NGFR_2"/>
    <property type="match status" value="3"/>
</dbReference>
<protein>
    <recommendedName>
        <fullName evidence="9">TNFR-Cys domain-containing protein</fullName>
    </recommendedName>
</protein>
<dbReference type="GO" id="GO:0005576">
    <property type="term" value="C:extracellular region"/>
    <property type="evidence" value="ECO:0007669"/>
    <property type="project" value="UniProtKB-SubCell"/>
</dbReference>
<feature type="disulfide bond" evidence="8">
    <location>
        <begin position="237"/>
        <end position="252"/>
    </location>
</feature>
<feature type="repeat" description="TNFR-Cys" evidence="8">
    <location>
        <begin position="277"/>
        <end position="313"/>
    </location>
</feature>
<proteinExistence type="predicted"/>
<feature type="disulfide bond" evidence="8">
    <location>
        <begin position="255"/>
        <end position="268"/>
    </location>
</feature>
<evidence type="ECO:0000256" key="3">
    <source>
        <dbReference type="ARBA" id="ARBA00022703"/>
    </source>
</evidence>